<dbReference type="AlphaFoldDB" id="A0A7J7D1J0"/>
<evidence type="ECO:0000256" key="1">
    <source>
        <dbReference type="SAM" id="MobiDB-lite"/>
    </source>
</evidence>
<dbReference type="SUPFAM" id="SSF49879">
    <property type="entry name" value="SMAD/FHA domain"/>
    <property type="match status" value="1"/>
</dbReference>
<sequence>MGNTRSYLKPSMSDAKERGYSKPSKFDAKESDKPSKQQEQQVISTKDLILQKAKPFSDDYPTYDDPIVWGVLTAITKHSIYGRRYQGCQGHCIDLKMTEHCIGLVLKEMSYQIPNEAVNNGYGIYITRVDSEAAKHLGTYYPAVFLCDISAFDTYVNWKKLTKGEAVNIFHGDIISLFAAPDDVNAVGYVYQMAYRLSPWQEVRVAASHHQFEALQKEFAEMKLLCVKERVELKADIMAELRTELKSELRTELQSELLTELKSELRTELQAELRAEFKTELMLPGFK</sequence>
<dbReference type="InParanoid" id="A0A7J7D1J0"/>
<organism evidence="2 3">
    <name type="scientific">Tripterygium wilfordii</name>
    <name type="common">Thunder God vine</name>
    <dbReference type="NCBI Taxonomy" id="458696"/>
    <lineage>
        <taxon>Eukaryota</taxon>
        <taxon>Viridiplantae</taxon>
        <taxon>Streptophyta</taxon>
        <taxon>Embryophyta</taxon>
        <taxon>Tracheophyta</taxon>
        <taxon>Spermatophyta</taxon>
        <taxon>Magnoliopsida</taxon>
        <taxon>eudicotyledons</taxon>
        <taxon>Gunneridae</taxon>
        <taxon>Pentapetalae</taxon>
        <taxon>rosids</taxon>
        <taxon>fabids</taxon>
        <taxon>Celastrales</taxon>
        <taxon>Celastraceae</taxon>
        <taxon>Tripterygium</taxon>
    </lineage>
</organism>
<dbReference type="Proteomes" id="UP000593562">
    <property type="component" value="Unassembled WGS sequence"/>
</dbReference>
<feature type="region of interest" description="Disordered" evidence="1">
    <location>
        <begin position="1"/>
        <end position="42"/>
    </location>
</feature>
<dbReference type="Gene3D" id="2.60.200.20">
    <property type="match status" value="1"/>
</dbReference>
<accession>A0A7J7D1J0</accession>
<evidence type="ECO:0000313" key="3">
    <source>
        <dbReference type="Proteomes" id="UP000593562"/>
    </source>
</evidence>
<comment type="caution">
    <text evidence="2">The sequence shown here is derived from an EMBL/GenBank/DDBJ whole genome shotgun (WGS) entry which is preliminary data.</text>
</comment>
<dbReference type="InterPro" id="IPR008984">
    <property type="entry name" value="SMAD_FHA_dom_sf"/>
</dbReference>
<feature type="compositionally biased region" description="Basic and acidic residues" evidence="1">
    <location>
        <begin position="14"/>
        <end position="36"/>
    </location>
</feature>
<protein>
    <submittedName>
        <fullName evidence="2">Uncharacterized protein</fullName>
    </submittedName>
</protein>
<dbReference type="PANTHER" id="PTHR47458">
    <property type="entry name" value="SMAD/FHA DOMAIN-CONTAINING PROTEIN"/>
    <property type="match status" value="1"/>
</dbReference>
<name>A0A7J7D1J0_TRIWF</name>
<proteinExistence type="predicted"/>
<keyword evidence="3" id="KW-1185">Reference proteome</keyword>
<evidence type="ECO:0000313" key="2">
    <source>
        <dbReference type="EMBL" id="KAF5740201.1"/>
    </source>
</evidence>
<gene>
    <name evidence="2" type="ORF">HS088_TW11G00267</name>
</gene>
<reference evidence="2 3" key="1">
    <citation type="journal article" date="2020" name="Nat. Commun.">
        <title>Genome of Tripterygium wilfordii and identification of cytochrome P450 involved in triptolide biosynthesis.</title>
        <authorList>
            <person name="Tu L."/>
            <person name="Su P."/>
            <person name="Zhang Z."/>
            <person name="Gao L."/>
            <person name="Wang J."/>
            <person name="Hu T."/>
            <person name="Zhou J."/>
            <person name="Zhang Y."/>
            <person name="Zhao Y."/>
            <person name="Liu Y."/>
            <person name="Song Y."/>
            <person name="Tong Y."/>
            <person name="Lu Y."/>
            <person name="Yang J."/>
            <person name="Xu C."/>
            <person name="Jia M."/>
            <person name="Peters R.J."/>
            <person name="Huang L."/>
            <person name="Gao W."/>
        </authorList>
    </citation>
    <scope>NUCLEOTIDE SEQUENCE [LARGE SCALE GENOMIC DNA]</scope>
    <source>
        <strain evidence="3">cv. XIE 37</strain>
        <tissue evidence="2">Leaf</tissue>
    </source>
</reference>
<dbReference type="PANTHER" id="PTHR47458:SF1">
    <property type="entry name" value="SMAD_FHA DOMAIN-CONTAINING PROTEIN"/>
    <property type="match status" value="1"/>
</dbReference>
<dbReference type="EMBL" id="JAAARO010000011">
    <property type="protein sequence ID" value="KAF5740201.1"/>
    <property type="molecule type" value="Genomic_DNA"/>
</dbReference>